<protein>
    <submittedName>
        <fullName evidence="2">Uncharacterized protein</fullName>
    </submittedName>
</protein>
<keyword evidence="3" id="KW-1185">Reference proteome</keyword>
<comment type="caution">
    <text evidence="2">The sequence shown here is derived from an EMBL/GenBank/DDBJ whole genome shotgun (WGS) entry which is preliminary data.</text>
</comment>
<evidence type="ECO:0000313" key="2">
    <source>
        <dbReference type="EMBL" id="KAK0651067.1"/>
    </source>
</evidence>
<gene>
    <name evidence="2" type="ORF">B0T16DRAFT_72739</name>
</gene>
<reference evidence="2" key="1">
    <citation type="submission" date="2023-06" db="EMBL/GenBank/DDBJ databases">
        <title>Genome-scale phylogeny and comparative genomics of the fungal order Sordariales.</title>
        <authorList>
            <consortium name="Lawrence Berkeley National Laboratory"/>
            <person name="Hensen N."/>
            <person name="Bonometti L."/>
            <person name="Westerberg I."/>
            <person name="Brannstrom I.O."/>
            <person name="Guillou S."/>
            <person name="Cros-Aarteil S."/>
            <person name="Calhoun S."/>
            <person name="Haridas S."/>
            <person name="Kuo A."/>
            <person name="Mondo S."/>
            <person name="Pangilinan J."/>
            <person name="Riley R."/>
            <person name="Labutti K."/>
            <person name="Andreopoulos B."/>
            <person name="Lipzen A."/>
            <person name="Chen C."/>
            <person name="Yanf M."/>
            <person name="Daum C."/>
            <person name="Ng V."/>
            <person name="Clum A."/>
            <person name="Steindorff A."/>
            <person name="Ohm R."/>
            <person name="Martin F."/>
            <person name="Silar P."/>
            <person name="Natvig D."/>
            <person name="Lalanne C."/>
            <person name="Gautier V."/>
            <person name="Ament-Velasquez S.L."/>
            <person name="Kruys A."/>
            <person name="Hutchinson M.I."/>
            <person name="Powell A.J."/>
            <person name="Barry K."/>
            <person name="Miller A.N."/>
            <person name="Grigoriev I.V."/>
            <person name="Debuchy R."/>
            <person name="Gladieux P."/>
            <person name="Thoren M.H."/>
            <person name="Johannesson H."/>
        </authorList>
    </citation>
    <scope>NUCLEOTIDE SEQUENCE</scope>
    <source>
        <strain evidence="2">SMH2532-1</strain>
    </source>
</reference>
<dbReference type="AlphaFoldDB" id="A0AA40CUD6"/>
<evidence type="ECO:0000256" key="1">
    <source>
        <dbReference type="SAM" id="MobiDB-lite"/>
    </source>
</evidence>
<sequence>MFAHHRQAGLRPGSGRQIQASHCIDIASMTQFFQLPSHPIDNHHGPSQSSSCKHTQTHTLCSHTGSAVFSLTALLPGNLFHVSKLFPLAIHHLPIPSSPYSHPHLEPPGHPINARQVQAASPDTMPYPPCIKNNAKLSEKNKPMQRQQMQTEKMKPTPSLNAWSKSVLRKANDSSRKS</sequence>
<dbReference type="EMBL" id="JAULSV010000002">
    <property type="protein sequence ID" value="KAK0651067.1"/>
    <property type="molecule type" value="Genomic_DNA"/>
</dbReference>
<proteinExistence type="predicted"/>
<dbReference type="Proteomes" id="UP001174936">
    <property type="component" value="Unassembled WGS sequence"/>
</dbReference>
<organism evidence="2 3">
    <name type="scientific">Cercophora newfieldiana</name>
    <dbReference type="NCBI Taxonomy" id="92897"/>
    <lineage>
        <taxon>Eukaryota</taxon>
        <taxon>Fungi</taxon>
        <taxon>Dikarya</taxon>
        <taxon>Ascomycota</taxon>
        <taxon>Pezizomycotina</taxon>
        <taxon>Sordariomycetes</taxon>
        <taxon>Sordariomycetidae</taxon>
        <taxon>Sordariales</taxon>
        <taxon>Lasiosphaeriaceae</taxon>
        <taxon>Cercophora</taxon>
    </lineage>
</organism>
<accession>A0AA40CUD6</accession>
<name>A0AA40CUD6_9PEZI</name>
<feature type="region of interest" description="Disordered" evidence="1">
    <location>
        <begin position="132"/>
        <end position="178"/>
    </location>
</feature>
<evidence type="ECO:0000313" key="3">
    <source>
        <dbReference type="Proteomes" id="UP001174936"/>
    </source>
</evidence>